<dbReference type="SUPFAM" id="SSF53383">
    <property type="entry name" value="PLP-dependent transferases"/>
    <property type="match status" value="1"/>
</dbReference>
<dbReference type="RefSeq" id="WP_080022054.1">
    <property type="nucleotide sequence ID" value="NZ_LTAY01000025.1"/>
</dbReference>
<gene>
    <name evidence="7" type="primary">csd</name>
    <name evidence="7" type="ORF">CLTHE_07380</name>
</gene>
<dbReference type="AlphaFoldDB" id="A0A1V4SXS6"/>
<evidence type="ECO:0000313" key="7">
    <source>
        <dbReference type="EMBL" id="OPX49356.1"/>
    </source>
</evidence>
<dbReference type="Proteomes" id="UP000191448">
    <property type="component" value="Unassembled WGS sequence"/>
</dbReference>
<protein>
    <submittedName>
        <fullName evidence="7">Putative cysteine desulfurase</fullName>
        <ecNumber evidence="7">2.8.1.7</ecNumber>
    </submittedName>
</protein>
<dbReference type="PANTHER" id="PTHR43586:SF8">
    <property type="entry name" value="CYSTEINE DESULFURASE 1, CHLOROPLASTIC"/>
    <property type="match status" value="1"/>
</dbReference>
<dbReference type="Gene3D" id="3.90.1150.10">
    <property type="entry name" value="Aspartate Aminotransferase, domain 1"/>
    <property type="match status" value="1"/>
</dbReference>
<reference evidence="7 8" key="1">
    <citation type="submission" date="2016-02" db="EMBL/GenBank/DDBJ databases">
        <title>Genome sequence of Clostridium thermobutyricum DSM 4928.</title>
        <authorList>
            <person name="Poehlein A."/>
            <person name="Daniel R."/>
        </authorList>
    </citation>
    <scope>NUCLEOTIDE SEQUENCE [LARGE SCALE GENOMIC DNA]</scope>
    <source>
        <strain evidence="7 8">DSM 4928</strain>
    </source>
</reference>
<proteinExistence type="inferred from homology"/>
<sequence>METNRNTLRENFLGVEAKIKLLNGNYSTAINFDNAATTPPLKAVFNVLTELIDSYGSIGRGTGQKQSISTENYENARKYILDFFNVPNKENYTVIYVNNTTDGINKIANTLLCDNDVVLSTRMEHHSNDLPWRKKAHLDYVEVDSLGRIDYDSLNSKLDEYKGNLRFLTITGASNVTGYVNDIHKIAKLVHKAGGKIIVDGAQLVPHIKINMAGKEKNDYIDFLVFSGHKIYAPFGSGVIIGPKSEFNKTCPNEQGGGTVELVKDSEVFYLNTPERNEAGSPNYFGVMTLISALKEIDKIGYDKLLIHEKELLKYLIDGLKKIDNIIIYGDTINMDDRLGVVVFNLKGIYHHEVAKILADRRGIAVRHGWFCAHPYCRRLMNLTEEEASKFIYDKKEKMKGMVRVSLGPYNTIEEIDILLDELKNISNEIL</sequence>
<keyword evidence="7" id="KW-0808">Transferase</keyword>
<organism evidence="7 8">
    <name type="scientific">Clostridium thermobutyricum DSM 4928</name>
    <dbReference type="NCBI Taxonomy" id="1121339"/>
    <lineage>
        <taxon>Bacteria</taxon>
        <taxon>Bacillati</taxon>
        <taxon>Bacillota</taxon>
        <taxon>Clostridia</taxon>
        <taxon>Eubacteriales</taxon>
        <taxon>Clostridiaceae</taxon>
        <taxon>Clostridium</taxon>
    </lineage>
</organism>
<comment type="cofactor">
    <cofactor evidence="1 5">
        <name>pyridoxal 5'-phosphate</name>
        <dbReference type="ChEBI" id="CHEBI:597326"/>
    </cofactor>
</comment>
<feature type="domain" description="Aminotransferase class V" evidence="6">
    <location>
        <begin position="30"/>
        <end position="419"/>
    </location>
</feature>
<evidence type="ECO:0000256" key="1">
    <source>
        <dbReference type="ARBA" id="ARBA00001933"/>
    </source>
</evidence>
<accession>A0A1V4SXS6</accession>
<dbReference type="InterPro" id="IPR015424">
    <property type="entry name" value="PyrdxlP-dep_Trfase"/>
</dbReference>
<comment type="catalytic activity">
    <reaction evidence="4">
        <text>(sulfur carrier)-H + L-cysteine = (sulfur carrier)-SH + L-alanine</text>
        <dbReference type="Rhea" id="RHEA:43892"/>
        <dbReference type="Rhea" id="RHEA-COMP:14737"/>
        <dbReference type="Rhea" id="RHEA-COMP:14739"/>
        <dbReference type="ChEBI" id="CHEBI:29917"/>
        <dbReference type="ChEBI" id="CHEBI:35235"/>
        <dbReference type="ChEBI" id="CHEBI:57972"/>
        <dbReference type="ChEBI" id="CHEBI:64428"/>
        <dbReference type="EC" id="2.8.1.7"/>
    </reaction>
</comment>
<dbReference type="InterPro" id="IPR000192">
    <property type="entry name" value="Aminotrans_V_dom"/>
</dbReference>
<dbReference type="InterPro" id="IPR020578">
    <property type="entry name" value="Aminotrans_V_PyrdxlP_BS"/>
</dbReference>
<evidence type="ECO:0000256" key="5">
    <source>
        <dbReference type="RuleBase" id="RU004504"/>
    </source>
</evidence>
<name>A0A1V4SXS6_9CLOT</name>
<dbReference type="OrthoDB" id="9804366at2"/>
<dbReference type="EC" id="2.8.1.7" evidence="7"/>
<dbReference type="PANTHER" id="PTHR43586">
    <property type="entry name" value="CYSTEINE DESULFURASE"/>
    <property type="match status" value="1"/>
</dbReference>
<dbReference type="InterPro" id="IPR015422">
    <property type="entry name" value="PyrdxlP-dep_Trfase_small"/>
</dbReference>
<evidence type="ECO:0000313" key="8">
    <source>
        <dbReference type="Proteomes" id="UP000191448"/>
    </source>
</evidence>
<evidence type="ECO:0000256" key="3">
    <source>
        <dbReference type="ARBA" id="ARBA00022898"/>
    </source>
</evidence>
<comment type="caution">
    <text evidence="7">The sequence shown here is derived from an EMBL/GenBank/DDBJ whole genome shotgun (WGS) entry which is preliminary data.</text>
</comment>
<dbReference type="PROSITE" id="PS00595">
    <property type="entry name" value="AA_TRANSFER_CLASS_5"/>
    <property type="match status" value="1"/>
</dbReference>
<evidence type="ECO:0000256" key="2">
    <source>
        <dbReference type="ARBA" id="ARBA00010447"/>
    </source>
</evidence>
<dbReference type="Gene3D" id="3.40.640.10">
    <property type="entry name" value="Type I PLP-dependent aspartate aminotransferase-like (Major domain)"/>
    <property type="match status" value="1"/>
</dbReference>
<evidence type="ECO:0000259" key="6">
    <source>
        <dbReference type="Pfam" id="PF00266"/>
    </source>
</evidence>
<comment type="similarity">
    <text evidence="2">Belongs to the class-V pyridoxal-phosphate-dependent aminotransferase family. Csd subfamily.</text>
</comment>
<dbReference type="Pfam" id="PF00266">
    <property type="entry name" value="Aminotran_5"/>
    <property type="match status" value="1"/>
</dbReference>
<dbReference type="EMBL" id="LTAY01000025">
    <property type="protein sequence ID" value="OPX49356.1"/>
    <property type="molecule type" value="Genomic_DNA"/>
</dbReference>
<dbReference type="InterPro" id="IPR015421">
    <property type="entry name" value="PyrdxlP-dep_Trfase_major"/>
</dbReference>
<keyword evidence="3" id="KW-0663">Pyridoxal phosphate</keyword>
<evidence type="ECO:0000256" key="4">
    <source>
        <dbReference type="ARBA" id="ARBA00050776"/>
    </source>
</evidence>
<dbReference type="GO" id="GO:0031071">
    <property type="term" value="F:cysteine desulfurase activity"/>
    <property type="evidence" value="ECO:0007669"/>
    <property type="project" value="UniProtKB-EC"/>
</dbReference>